<dbReference type="SUPFAM" id="SSF51735">
    <property type="entry name" value="NAD(P)-binding Rossmann-fold domains"/>
    <property type="match status" value="1"/>
</dbReference>
<proteinExistence type="inferred from homology"/>
<dbReference type="Gene3D" id="3.40.50.720">
    <property type="entry name" value="NAD(P)-binding Rossmann-like Domain"/>
    <property type="match status" value="1"/>
</dbReference>
<dbReference type="SMART" id="SM00822">
    <property type="entry name" value="PKS_KR"/>
    <property type="match status" value="1"/>
</dbReference>
<evidence type="ECO:0000313" key="6">
    <source>
        <dbReference type="Proteomes" id="UP000648663"/>
    </source>
</evidence>
<dbReference type="PRINTS" id="PR00080">
    <property type="entry name" value="SDRFAMILY"/>
</dbReference>
<organism evidence="5 6">
    <name type="scientific">Modestobacter marinus</name>
    <dbReference type="NCBI Taxonomy" id="477641"/>
    <lineage>
        <taxon>Bacteria</taxon>
        <taxon>Bacillati</taxon>
        <taxon>Actinomycetota</taxon>
        <taxon>Actinomycetes</taxon>
        <taxon>Geodermatophilales</taxon>
        <taxon>Geodermatophilaceae</taxon>
        <taxon>Modestobacter</taxon>
    </lineage>
</organism>
<evidence type="ECO:0000256" key="3">
    <source>
        <dbReference type="RuleBase" id="RU000363"/>
    </source>
</evidence>
<dbReference type="PANTHER" id="PTHR43180">
    <property type="entry name" value="3-OXOACYL-(ACYL-CARRIER-PROTEIN) REDUCTASE (AFU_ORTHOLOGUE AFUA_6G11210)"/>
    <property type="match status" value="1"/>
</dbReference>
<dbReference type="InterPro" id="IPR020904">
    <property type="entry name" value="Sc_DH/Rdtase_CS"/>
</dbReference>
<dbReference type="PRINTS" id="PR00081">
    <property type="entry name" value="GDHRDH"/>
</dbReference>
<protein>
    <submittedName>
        <fullName evidence="5">Dehydrogenase</fullName>
    </submittedName>
</protein>
<accession>A0ABQ2G7K8</accession>
<evidence type="ECO:0000256" key="1">
    <source>
        <dbReference type="ARBA" id="ARBA00006484"/>
    </source>
</evidence>
<feature type="domain" description="Ketoreductase" evidence="4">
    <location>
        <begin position="18"/>
        <end position="191"/>
    </location>
</feature>
<dbReference type="Pfam" id="PF00106">
    <property type="entry name" value="adh_short"/>
    <property type="match status" value="1"/>
</dbReference>
<reference evidence="6" key="1">
    <citation type="journal article" date="2019" name="Int. J. Syst. Evol. Microbiol.">
        <title>The Global Catalogue of Microorganisms (GCM) 10K type strain sequencing project: providing services to taxonomists for standard genome sequencing and annotation.</title>
        <authorList>
            <consortium name="The Broad Institute Genomics Platform"/>
            <consortium name="The Broad Institute Genome Sequencing Center for Infectious Disease"/>
            <person name="Wu L."/>
            <person name="Ma J."/>
        </authorList>
    </citation>
    <scope>NUCLEOTIDE SEQUENCE [LARGE SCALE GENOMIC DNA]</scope>
    <source>
        <strain evidence="6">CGMCC 4.5581</strain>
    </source>
</reference>
<comment type="similarity">
    <text evidence="1 3">Belongs to the short-chain dehydrogenases/reductases (SDR) family.</text>
</comment>
<name>A0ABQ2G7K8_9ACTN</name>
<evidence type="ECO:0000256" key="2">
    <source>
        <dbReference type="ARBA" id="ARBA00023002"/>
    </source>
</evidence>
<dbReference type="InterPro" id="IPR036291">
    <property type="entry name" value="NAD(P)-bd_dom_sf"/>
</dbReference>
<dbReference type="PANTHER" id="PTHR43180:SF33">
    <property type="entry name" value="15-HYDROXYPROSTAGLANDIN DEHYDROGENASE [NAD(+)]-LIKE"/>
    <property type="match status" value="1"/>
</dbReference>
<gene>
    <name evidence="5" type="ORF">GCM10011589_37520</name>
</gene>
<keyword evidence="2" id="KW-0560">Oxidoreductase</keyword>
<dbReference type="PROSITE" id="PS00061">
    <property type="entry name" value="ADH_SHORT"/>
    <property type="match status" value="1"/>
</dbReference>
<sequence>MPGVTDTTPTPGSPAPGDVALVTGGTGGFGRALASLLRERGVTVVLADLDSAANREVAEGLGAHFVALDVTDRAANAAVVAGVEAEHGRLDAVFLNAGIAGASRHALDVDEFLRVVDVDLFGVVYGTEAALPALRRAGGGSIVVTASLAGLSPMATDPGYSVAKGGAVAFVRSMSTRLVDDGITISAICPGFADTAIIDPLREEFAAADFPVLTAGEVAEAMVAAWAGAEPGAAYVVQPGVGAVPYKFKGVPAARTASGETAVVPTALRPPSMR</sequence>
<evidence type="ECO:0000259" key="4">
    <source>
        <dbReference type="SMART" id="SM00822"/>
    </source>
</evidence>
<evidence type="ECO:0000313" key="5">
    <source>
        <dbReference type="EMBL" id="GGL77960.1"/>
    </source>
</evidence>
<dbReference type="RefSeq" id="WP_166756638.1">
    <property type="nucleotide sequence ID" value="NZ_JAAMPA010000002.1"/>
</dbReference>
<dbReference type="EMBL" id="BMMI01000007">
    <property type="protein sequence ID" value="GGL77960.1"/>
    <property type="molecule type" value="Genomic_DNA"/>
</dbReference>
<keyword evidence="6" id="KW-1185">Reference proteome</keyword>
<comment type="caution">
    <text evidence="5">The sequence shown here is derived from an EMBL/GenBank/DDBJ whole genome shotgun (WGS) entry which is preliminary data.</text>
</comment>
<dbReference type="Proteomes" id="UP000648663">
    <property type="component" value="Unassembled WGS sequence"/>
</dbReference>
<dbReference type="InterPro" id="IPR057326">
    <property type="entry name" value="KR_dom"/>
</dbReference>
<dbReference type="InterPro" id="IPR002347">
    <property type="entry name" value="SDR_fam"/>
</dbReference>